<dbReference type="Pfam" id="PF03140">
    <property type="entry name" value="DUF247"/>
    <property type="match status" value="1"/>
</dbReference>
<keyword evidence="1" id="KW-1133">Transmembrane helix</keyword>
<keyword evidence="1" id="KW-0472">Membrane</keyword>
<dbReference type="STRING" id="3983.A0A2C9WJ21"/>
<keyword evidence="3" id="KW-1185">Reference proteome</keyword>
<dbReference type="OrthoDB" id="843276at2759"/>
<evidence type="ECO:0000313" key="3">
    <source>
        <dbReference type="Proteomes" id="UP000091857"/>
    </source>
</evidence>
<dbReference type="PANTHER" id="PTHR31170">
    <property type="entry name" value="BNAC04G53230D PROTEIN"/>
    <property type="match status" value="1"/>
</dbReference>
<dbReference type="EMBL" id="CM004387">
    <property type="protein sequence ID" value="OAY59530.1"/>
    <property type="molecule type" value="Genomic_DNA"/>
</dbReference>
<sequence length="475" mass="54953">MELQATEVVKPEADQACGSHNQINMEDEAIGNLQFFEKNDWGTPIVIREKYLLKMLESLKQATEKPVKSRIQRVPYMLRENKELKKYCRPSVVAIGPIHHGHPNFEYGEKMKLILASNFLESHGIDAKVVYRQVYDNLAKLNMCYAEDVRKHFSDEALAWMFLVDGCATLHLIDCFVQDYPEHTDDGKLQRMNIAKEQVAFAGMDIFLLENQLPYELLELLISSVVGQREQEIIRVSISEFISLSNIFLKSARKSRKEATPPCHLLDLLREEILANFEKTKMIKPANIINEESPTFHNVKQLKVSGIQFKPSYTGSLEISFQQGFFSKLRLPAVIIDELFLSKVLSLVSYEKCPDFLNDKEVTSYICFMDSLIDHPDDVKVLRKSNILMNFFGSDEEIAQLFTRLGNELIPNPFLYANVRYEIEEHYRKTWQPWIYGVIKVFYDYWAMLKVGAVIAILLTVVQTYFSLPLHRTKP</sequence>
<protein>
    <submittedName>
        <fullName evidence="2">Uncharacterized protein</fullName>
    </submittedName>
</protein>
<dbReference type="AlphaFoldDB" id="A0A2C9WJ21"/>
<keyword evidence="1" id="KW-0812">Transmembrane</keyword>
<dbReference type="PANTHER" id="PTHR31170:SF25">
    <property type="entry name" value="BNAA09G04570D PROTEIN"/>
    <property type="match status" value="1"/>
</dbReference>
<dbReference type="Proteomes" id="UP000091857">
    <property type="component" value="Chromosome 1"/>
</dbReference>
<organism evidence="2 3">
    <name type="scientific">Manihot esculenta</name>
    <name type="common">Cassava</name>
    <name type="synonym">Jatropha manihot</name>
    <dbReference type="NCBI Taxonomy" id="3983"/>
    <lineage>
        <taxon>Eukaryota</taxon>
        <taxon>Viridiplantae</taxon>
        <taxon>Streptophyta</taxon>
        <taxon>Embryophyta</taxon>
        <taxon>Tracheophyta</taxon>
        <taxon>Spermatophyta</taxon>
        <taxon>Magnoliopsida</taxon>
        <taxon>eudicotyledons</taxon>
        <taxon>Gunneridae</taxon>
        <taxon>Pentapetalae</taxon>
        <taxon>rosids</taxon>
        <taxon>fabids</taxon>
        <taxon>Malpighiales</taxon>
        <taxon>Euphorbiaceae</taxon>
        <taxon>Crotonoideae</taxon>
        <taxon>Manihoteae</taxon>
        <taxon>Manihot</taxon>
    </lineage>
</organism>
<gene>
    <name evidence="2" type="ORF">MANES_01G038400v8</name>
</gene>
<dbReference type="Gramene" id="Manes.01G038400.1.v8.1">
    <property type="protein sequence ID" value="Manes.01G038400.1.v8.1.CDS.1"/>
    <property type="gene ID" value="Manes.01G038400.v8.1"/>
</dbReference>
<proteinExistence type="predicted"/>
<accession>A0A2C9WJ21</accession>
<feature type="transmembrane region" description="Helical" evidence="1">
    <location>
        <begin position="445"/>
        <end position="468"/>
    </location>
</feature>
<reference evidence="3" key="1">
    <citation type="journal article" date="2016" name="Nat. Biotechnol.">
        <title>Sequencing wild and cultivated cassava and related species reveals extensive interspecific hybridization and genetic diversity.</title>
        <authorList>
            <person name="Bredeson J.V."/>
            <person name="Lyons J.B."/>
            <person name="Prochnik S.E."/>
            <person name="Wu G.A."/>
            <person name="Ha C.M."/>
            <person name="Edsinger-Gonzales E."/>
            <person name="Grimwood J."/>
            <person name="Schmutz J."/>
            <person name="Rabbi I.Y."/>
            <person name="Egesi C."/>
            <person name="Nauluvula P."/>
            <person name="Lebot V."/>
            <person name="Ndunguru J."/>
            <person name="Mkamilo G."/>
            <person name="Bart R.S."/>
            <person name="Setter T.L."/>
            <person name="Gleadow R.M."/>
            <person name="Kulakow P."/>
            <person name="Ferguson M.E."/>
            <person name="Rounsley S."/>
            <person name="Rokhsar D.S."/>
        </authorList>
    </citation>
    <scope>NUCLEOTIDE SEQUENCE [LARGE SCALE GENOMIC DNA]</scope>
    <source>
        <strain evidence="3">cv. AM560-2</strain>
    </source>
</reference>
<evidence type="ECO:0000256" key="1">
    <source>
        <dbReference type="SAM" id="Phobius"/>
    </source>
</evidence>
<evidence type="ECO:0000313" key="2">
    <source>
        <dbReference type="EMBL" id="OAY59530.1"/>
    </source>
</evidence>
<name>A0A2C9WJ21_MANES</name>
<dbReference type="InterPro" id="IPR004158">
    <property type="entry name" value="DUF247_pln"/>
</dbReference>
<comment type="caution">
    <text evidence="2">The sequence shown here is derived from an EMBL/GenBank/DDBJ whole genome shotgun (WGS) entry which is preliminary data.</text>
</comment>